<dbReference type="InterPro" id="IPR007197">
    <property type="entry name" value="rSAM"/>
</dbReference>
<keyword evidence="9" id="KW-1185">Reference proteome</keyword>
<dbReference type="GO" id="GO:0003824">
    <property type="term" value="F:catalytic activity"/>
    <property type="evidence" value="ECO:0007669"/>
    <property type="project" value="InterPro"/>
</dbReference>
<dbReference type="GO" id="GO:0046872">
    <property type="term" value="F:metal ion binding"/>
    <property type="evidence" value="ECO:0007669"/>
    <property type="project" value="UniProtKB-KW"/>
</dbReference>
<evidence type="ECO:0000256" key="1">
    <source>
        <dbReference type="ARBA" id="ARBA00001966"/>
    </source>
</evidence>
<dbReference type="PANTHER" id="PTHR11228">
    <property type="entry name" value="RADICAL SAM DOMAIN PROTEIN"/>
    <property type="match status" value="1"/>
</dbReference>
<comment type="caution">
    <text evidence="8">The sequence shown here is derived from an EMBL/GenBank/DDBJ whole genome shotgun (WGS) entry which is preliminary data.</text>
</comment>
<dbReference type="Gene3D" id="3.20.20.70">
    <property type="entry name" value="Aldolase class I"/>
    <property type="match status" value="1"/>
</dbReference>
<dbReference type="GO" id="GO:0051536">
    <property type="term" value="F:iron-sulfur cluster binding"/>
    <property type="evidence" value="ECO:0007669"/>
    <property type="project" value="UniProtKB-KW"/>
</dbReference>
<evidence type="ECO:0000256" key="2">
    <source>
        <dbReference type="ARBA" id="ARBA00022691"/>
    </source>
</evidence>
<accession>A0A841JZL6</accession>
<dbReference type="Proteomes" id="UP000538666">
    <property type="component" value="Unassembled WGS sequence"/>
</dbReference>
<protein>
    <submittedName>
        <fullName evidence="8">MoaA/NifB/PqqE/SkfB family radical SAM enzyme</fullName>
    </submittedName>
</protein>
<gene>
    <name evidence="8" type="ORF">HNQ77_004914</name>
</gene>
<dbReference type="SFLD" id="SFLDS00029">
    <property type="entry name" value="Radical_SAM"/>
    <property type="match status" value="1"/>
</dbReference>
<dbReference type="InterPro" id="IPR050377">
    <property type="entry name" value="Radical_SAM_PqqE_MftC-like"/>
</dbReference>
<keyword evidence="2" id="KW-0949">S-adenosyl-L-methionine</keyword>
<dbReference type="Pfam" id="PF04055">
    <property type="entry name" value="Radical_SAM"/>
    <property type="match status" value="1"/>
</dbReference>
<evidence type="ECO:0000259" key="7">
    <source>
        <dbReference type="PROSITE" id="PS51918"/>
    </source>
</evidence>
<evidence type="ECO:0000313" key="8">
    <source>
        <dbReference type="EMBL" id="MBB6146933.1"/>
    </source>
</evidence>
<organism evidence="8 9">
    <name type="scientific">Silvibacterium bohemicum</name>
    <dbReference type="NCBI Taxonomy" id="1577686"/>
    <lineage>
        <taxon>Bacteria</taxon>
        <taxon>Pseudomonadati</taxon>
        <taxon>Acidobacteriota</taxon>
        <taxon>Terriglobia</taxon>
        <taxon>Terriglobales</taxon>
        <taxon>Acidobacteriaceae</taxon>
        <taxon>Silvibacterium</taxon>
    </lineage>
</organism>
<dbReference type="AlphaFoldDB" id="A0A841JZL6"/>
<dbReference type="PANTHER" id="PTHR11228:SF7">
    <property type="entry name" value="PQQA PEPTIDE CYCLASE"/>
    <property type="match status" value="1"/>
</dbReference>
<sequence>MSSVSEDTVKEPRVSGQQGPSAKATKALPVKRPLVRKARAAARKARELAIVGRALASTGHPVMAQIVPMRFCNLSCAYCNEYDKVSEPVPLDEMLRRIDHLGRLGTSIITISGGEPTTHPDLDKIIARIRHNGALAGMITNGYYLVPERIERLNKAGLDHLQISIDNIEPDEISKKSLKVLDKKLQWLSEYAEFHVNINSVVGGGIKDPQDALTIGRRAIELGFTATIGIIHDGDGQLKPLGDKERSVWSEMRSWKKKNYSRFNQFQEAIANAQPNEWRCRAGSRYIYICENGLVHYCSQQRGFPGVPLAEYRKEDLKREFLTEKTCAPHCTISCVHQISYIDHWRAPQTSRISPGSAEGLVNIRT</sequence>
<proteinExistence type="predicted"/>
<dbReference type="CDD" id="cd01335">
    <property type="entry name" value="Radical_SAM"/>
    <property type="match status" value="1"/>
</dbReference>
<name>A0A841JZL6_9BACT</name>
<evidence type="ECO:0000256" key="4">
    <source>
        <dbReference type="ARBA" id="ARBA00023004"/>
    </source>
</evidence>
<dbReference type="SUPFAM" id="SSF102114">
    <property type="entry name" value="Radical SAM enzymes"/>
    <property type="match status" value="1"/>
</dbReference>
<keyword evidence="4" id="KW-0408">Iron</keyword>
<reference evidence="8 9" key="1">
    <citation type="submission" date="2020-08" db="EMBL/GenBank/DDBJ databases">
        <title>Genomic Encyclopedia of Type Strains, Phase IV (KMG-IV): sequencing the most valuable type-strain genomes for metagenomic binning, comparative biology and taxonomic classification.</title>
        <authorList>
            <person name="Goeker M."/>
        </authorList>
    </citation>
    <scope>NUCLEOTIDE SEQUENCE [LARGE SCALE GENOMIC DNA]</scope>
    <source>
        <strain evidence="8 9">DSM 103733</strain>
    </source>
</reference>
<dbReference type="PROSITE" id="PS51918">
    <property type="entry name" value="RADICAL_SAM"/>
    <property type="match status" value="1"/>
</dbReference>
<dbReference type="SMART" id="SM00729">
    <property type="entry name" value="Elp3"/>
    <property type="match status" value="1"/>
</dbReference>
<feature type="region of interest" description="Disordered" evidence="6">
    <location>
        <begin position="1"/>
        <end position="29"/>
    </location>
</feature>
<evidence type="ECO:0000256" key="5">
    <source>
        <dbReference type="ARBA" id="ARBA00023014"/>
    </source>
</evidence>
<dbReference type="RefSeq" id="WP_082125770.1">
    <property type="nucleotide sequence ID" value="NZ_JACHEK010000011.1"/>
</dbReference>
<dbReference type="InterPro" id="IPR006638">
    <property type="entry name" value="Elp3/MiaA/NifB-like_rSAM"/>
</dbReference>
<keyword evidence="3" id="KW-0479">Metal-binding</keyword>
<feature type="domain" description="Radical SAM core" evidence="7">
    <location>
        <begin position="58"/>
        <end position="276"/>
    </location>
</feature>
<comment type="cofactor">
    <cofactor evidence="1">
        <name>[4Fe-4S] cluster</name>
        <dbReference type="ChEBI" id="CHEBI:49883"/>
    </cofactor>
</comment>
<dbReference type="InterPro" id="IPR058240">
    <property type="entry name" value="rSAM_sf"/>
</dbReference>
<keyword evidence="5" id="KW-0411">Iron-sulfur</keyword>
<dbReference type="EMBL" id="JACHEK010000011">
    <property type="protein sequence ID" value="MBB6146933.1"/>
    <property type="molecule type" value="Genomic_DNA"/>
</dbReference>
<dbReference type="SFLD" id="SFLDG01067">
    <property type="entry name" value="SPASM/twitch_domain_containing"/>
    <property type="match status" value="1"/>
</dbReference>
<dbReference type="OrthoDB" id="9805809at2"/>
<dbReference type="InterPro" id="IPR013785">
    <property type="entry name" value="Aldolase_TIM"/>
</dbReference>
<evidence type="ECO:0000256" key="6">
    <source>
        <dbReference type="SAM" id="MobiDB-lite"/>
    </source>
</evidence>
<evidence type="ECO:0000256" key="3">
    <source>
        <dbReference type="ARBA" id="ARBA00022723"/>
    </source>
</evidence>
<evidence type="ECO:0000313" key="9">
    <source>
        <dbReference type="Proteomes" id="UP000538666"/>
    </source>
</evidence>